<evidence type="ECO:0000256" key="10">
    <source>
        <dbReference type="RuleBase" id="RU365087"/>
    </source>
</evidence>
<dbReference type="Proteomes" id="UP000242705">
    <property type="component" value="Unassembled WGS sequence"/>
</dbReference>
<dbReference type="NCBIfam" id="TIGR00810">
    <property type="entry name" value="secG"/>
    <property type="match status" value="1"/>
</dbReference>
<name>A0A2T2X207_SULTH</name>
<comment type="caution">
    <text evidence="10">Lacks conserved residue(s) required for the propagation of feature annotation.</text>
</comment>
<keyword evidence="9 10" id="KW-0472">Membrane</keyword>
<evidence type="ECO:0000256" key="7">
    <source>
        <dbReference type="ARBA" id="ARBA00022989"/>
    </source>
</evidence>
<dbReference type="GO" id="GO:0043952">
    <property type="term" value="P:protein transport by the Sec complex"/>
    <property type="evidence" value="ECO:0007669"/>
    <property type="project" value="TreeGrafter"/>
</dbReference>
<reference evidence="11 12" key="1">
    <citation type="journal article" date="2014" name="BMC Genomics">
        <title>Comparison of environmental and isolate Sulfobacillus genomes reveals diverse carbon, sulfur, nitrogen, and hydrogen metabolisms.</title>
        <authorList>
            <person name="Justice N.B."/>
            <person name="Norman A."/>
            <person name="Brown C.T."/>
            <person name="Singh A."/>
            <person name="Thomas B.C."/>
            <person name="Banfield J.F."/>
        </authorList>
    </citation>
    <scope>NUCLEOTIDE SEQUENCE [LARGE SCALE GENOMIC DNA]</scope>
    <source>
        <strain evidence="11">AMDSBA5</strain>
    </source>
</reference>
<dbReference type="AlphaFoldDB" id="A0A2T2X207"/>
<evidence type="ECO:0000256" key="6">
    <source>
        <dbReference type="ARBA" id="ARBA00022927"/>
    </source>
</evidence>
<keyword evidence="6 10" id="KW-0653">Protein transport</keyword>
<evidence type="ECO:0000256" key="2">
    <source>
        <dbReference type="ARBA" id="ARBA00008445"/>
    </source>
</evidence>
<sequence>MITLLAILEVVLSVAVIGSIILQTGYSAGISGAFGGGGPSPYTGKKQGVDQLLEKIALYLSIALGIVTLLMVHYWR</sequence>
<dbReference type="GO" id="GO:0005886">
    <property type="term" value="C:plasma membrane"/>
    <property type="evidence" value="ECO:0007669"/>
    <property type="project" value="UniProtKB-SubCell"/>
</dbReference>
<dbReference type="PANTHER" id="PTHR34182">
    <property type="entry name" value="PROTEIN-EXPORT MEMBRANE PROTEIN SECG"/>
    <property type="match status" value="1"/>
</dbReference>
<evidence type="ECO:0000256" key="1">
    <source>
        <dbReference type="ARBA" id="ARBA00004651"/>
    </source>
</evidence>
<evidence type="ECO:0000313" key="12">
    <source>
        <dbReference type="Proteomes" id="UP000242705"/>
    </source>
</evidence>
<evidence type="ECO:0000256" key="8">
    <source>
        <dbReference type="ARBA" id="ARBA00023010"/>
    </source>
</evidence>
<comment type="function">
    <text evidence="10">Involved in protein export. Participates in an early event of protein translocation.</text>
</comment>
<keyword evidence="3 10" id="KW-0813">Transport</keyword>
<dbReference type="GO" id="GO:0065002">
    <property type="term" value="P:intracellular protein transmembrane transport"/>
    <property type="evidence" value="ECO:0007669"/>
    <property type="project" value="TreeGrafter"/>
</dbReference>
<dbReference type="GO" id="GO:0015450">
    <property type="term" value="F:protein-transporting ATPase activity"/>
    <property type="evidence" value="ECO:0007669"/>
    <property type="project" value="UniProtKB-UniRule"/>
</dbReference>
<feature type="transmembrane region" description="Helical" evidence="10">
    <location>
        <begin position="56"/>
        <end position="75"/>
    </location>
</feature>
<proteinExistence type="inferred from homology"/>
<dbReference type="Pfam" id="PF03840">
    <property type="entry name" value="SecG"/>
    <property type="match status" value="1"/>
</dbReference>
<accession>A0A2T2X207</accession>
<evidence type="ECO:0000256" key="5">
    <source>
        <dbReference type="ARBA" id="ARBA00022692"/>
    </source>
</evidence>
<dbReference type="PANTHER" id="PTHR34182:SF1">
    <property type="entry name" value="PROTEIN-EXPORT MEMBRANE PROTEIN SECG"/>
    <property type="match status" value="1"/>
</dbReference>
<comment type="similarity">
    <text evidence="2 10">Belongs to the SecG family.</text>
</comment>
<evidence type="ECO:0000313" key="11">
    <source>
        <dbReference type="EMBL" id="PSR28527.1"/>
    </source>
</evidence>
<evidence type="ECO:0000256" key="9">
    <source>
        <dbReference type="ARBA" id="ARBA00023136"/>
    </source>
</evidence>
<comment type="subcellular location">
    <subcellularLocation>
        <location evidence="1 10">Cell membrane</location>
        <topology evidence="1 10">Multi-pass membrane protein</topology>
    </subcellularLocation>
</comment>
<gene>
    <name evidence="11" type="primary">secG</name>
    <name evidence="11" type="ORF">C7B47_05000</name>
</gene>
<comment type="caution">
    <text evidence="11">The sequence shown here is derived from an EMBL/GenBank/DDBJ whole genome shotgun (WGS) entry which is preliminary data.</text>
</comment>
<keyword evidence="7 10" id="KW-1133">Transmembrane helix</keyword>
<dbReference type="InterPro" id="IPR004692">
    <property type="entry name" value="SecG"/>
</dbReference>
<protein>
    <recommendedName>
        <fullName evidence="10">Protein-export membrane protein SecG</fullName>
    </recommendedName>
</protein>
<dbReference type="PRINTS" id="PR01651">
    <property type="entry name" value="SECGEXPORT"/>
</dbReference>
<keyword evidence="4 10" id="KW-1003">Cell membrane</keyword>
<evidence type="ECO:0000256" key="4">
    <source>
        <dbReference type="ARBA" id="ARBA00022475"/>
    </source>
</evidence>
<organism evidence="11 12">
    <name type="scientific">Sulfobacillus thermosulfidooxidans</name>
    <dbReference type="NCBI Taxonomy" id="28034"/>
    <lineage>
        <taxon>Bacteria</taxon>
        <taxon>Bacillati</taxon>
        <taxon>Bacillota</taxon>
        <taxon>Clostridia</taxon>
        <taxon>Eubacteriales</taxon>
        <taxon>Clostridiales Family XVII. Incertae Sedis</taxon>
        <taxon>Sulfobacillus</taxon>
    </lineage>
</organism>
<evidence type="ECO:0000256" key="3">
    <source>
        <dbReference type="ARBA" id="ARBA00022448"/>
    </source>
</evidence>
<keyword evidence="8 10" id="KW-0811">Translocation</keyword>
<keyword evidence="5 10" id="KW-0812">Transmembrane</keyword>
<dbReference type="EMBL" id="PXYX01000006">
    <property type="protein sequence ID" value="PSR28527.1"/>
    <property type="molecule type" value="Genomic_DNA"/>
</dbReference>
<dbReference type="GO" id="GO:0009306">
    <property type="term" value="P:protein secretion"/>
    <property type="evidence" value="ECO:0007669"/>
    <property type="project" value="UniProtKB-UniRule"/>
</dbReference>